<reference evidence="1 2" key="1">
    <citation type="submission" date="2023-02" db="EMBL/GenBank/DDBJ databases">
        <title>LHISI_Scaffold_Assembly.</title>
        <authorList>
            <person name="Stuart O.P."/>
            <person name="Cleave R."/>
            <person name="Magrath M.J.L."/>
            <person name="Mikheyev A.S."/>
        </authorList>
    </citation>
    <scope>NUCLEOTIDE SEQUENCE [LARGE SCALE GENOMIC DNA]</scope>
    <source>
        <strain evidence="1">Daus_M_001</strain>
        <tissue evidence="1">Leg muscle</tissue>
    </source>
</reference>
<accession>A0ABQ9GWG6</accession>
<sequence>MKNFKNHLQKCSDPYKMLLILRTAPCLNGLSPAELLLAYRGGIQHQKNNFDSLHVAKTLTELHIGSNIFISDRSFLQPLRNQSDQTANRIPICGDDTET</sequence>
<comment type="caution">
    <text evidence="1">The sequence shown here is derived from an EMBL/GenBank/DDBJ whole genome shotgun (WGS) entry which is preliminary data.</text>
</comment>
<proteinExistence type="predicted"/>
<gene>
    <name evidence="1" type="ORF">PR048_020789</name>
</gene>
<protein>
    <submittedName>
        <fullName evidence="1">Uncharacterized protein</fullName>
    </submittedName>
</protein>
<dbReference type="EMBL" id="JARBHB010000008">
    <property type="protein sequence ID" value="KAJ8876344.1"/>
    <property type="molecule type" value="Genomic_DNA"/>
</dbReference>
<dbReference type="Proteomes" id="UP001159363">
    <property type="component" value="Chromosome 7"/>
</dbReference>
<organism evidence="1 2">
    <name type="scientific">Dryococelus australis</name>
    <dbReference type="NCBI Taxonomy" id="614101"/>
    <lineage>
        <taxon>Eukaryota</taxon>
        <taxon>Metazoa</taxon>
        <taxon>Ecdysozoa</taxon>
        <taxon>Arthropoda</taxon>
        <taxon>Hexapoda</taxon>
        <taxon>Insecta</taxon>
        <taxon>Pterygota</taxon>
        <taxon>Neoptera</taxon>
        <taxon>Polyneoptera</taxon>
        <taxon>Phasmatodea</taxon>
        <taxon>Verophasmatodea</taxon>
        <taxon>Anareolatae</taxon>
        <taxon>Phasmatidae</taxon>
        <taxon>Eurycanthinae</taxon>
        <taxon>Dryococelus</taxon>
    </lineage>
</organism>
<evidence type="ECO:0000313" key="2">
    <source>
        <dbReference type="Proteomes" id="UP001159363"/>
    </source>
</evidence>
<name>A0ABQ9GWG6_9NEOP</name>
<keyword evidence="2" id="KW-1185">Reference proteome</keyword>
<evidence type="ECO:0000313" key="1">
    <source>
        <dbReference type="EMBL" id="KAJ8876344.1"/>
    </source>
</evidence>